<keyword evidence="2 10" id="KW-0963">Cytoplasm</keyword>
<keyword evidence="6 11" id="KW-0694">RNA-binding</keyword>
<dbReference type="PRINTS" id="PR01040">
    <property type="entry name" value="TRNASYNTHTYR"/>
</dbReference>
<dbReference type="GO" id="GO:0006437">
    <property type="term" value="P:tyrosyl-tRNA aminoacylation"/>
    <property type="evidence" value="ECO:0007669"/>
    <property type="project" value="UniProtKB-UniRule"/>
</dbReference>
<keyword evidence="5 10" id="KW-0067">ATP-binding</keyword>
<dbReference type="GO" id="GO:0003723">
    <property type="term" value="F:RNA binding"/>
    <property type="evidence" value="ECO:0007669"/>
    <property type="project" value="UniProtKB-KW"/>
</dbReference>
<dbReference type="InterPro" id="IPR002942">
    <property type="entry name" value="S4_RNA-bd"/>
</dbReference>
<dbReference type="Gene3D" id="3.10.290.10">
    <property type="entry name" value="RNA-binding S4 domain"/>
    <property type="match status" value="1"/>
</dbReference>
<dbReference type="PROSITE" id="PS00178">
    <property type="entry name" value="AA_TRNA_LIGASE_I"/>
    <property type="match status" value="1"/>
</dbReference>
<keyword evidence="7 10" id="KW-0648">Protein biosynthesis</keyword>
<dbReference type="GO" id="GO:0005829">
    <property type="term" value="C:cytosol"/>
    <property type="evidence" value="ECO:0007669"/>
    <property type="project" value="TreeGrafter"/>
</dbReference>
<dbReference type="RefSeq" id="WP_150887351.1">
    <property type="nucleotide sequence ID" value="NZ_CAJMJR010000004.1"/>
</dbReference>
<dbReference type="InterPro" id="IPR014729">
    <property type="entry name" value="Rossmann-like_a/b/a_fold"/>
</dbReference>
<evidence type="ECO:0000256" key="3">
    <source>
        <dbReference type="ARBA" id="ARBA00022598"/>
    </source>
</evidence>
<feature type="short sequence motif" description="'KMSKS' region" evidence="10">
    <location>
        <begin position="230"/>
        <end position="234"/>
    </location>
</feature>
<dbReference type="AlphaFoldDB" id="A0A5P3XJQ1"/>
<dbReference type="InterPro" id="IPR002307">
    <property type="entry name" value="Tyr-tRNA-ligase"/>
</dbReference>
<dbReference type="InterPro" id="IPR024088">
    <property type="entry name" value="Tyr-tRNA-ligase_bac-type"/>
</dbReference>
<dbReference type="Gene3D" id="1.10.240.10">
    <property type="entry name" value="Tyrosyl-Transfer RNA Synthetase"/>
    <property type="match status" value="1"/>
</dbReference>
<dbReference type="Pfam" id="PF00579">
    <property type="entry name" value="tRNA-synt_1b"/>
    <property type="match status" value="1"/>
</dbReference>
<name>A0A5P3XJQ1_PARBF</name>
<dbReference type="Gene3D" id="3.40.50.620">
    <property type="entry name" value="HUPs"/>
    <property type="match status" value="1"/>
</dbReference>
<dbReference type="InterPro" id="IPR002305">
    <property type="entry name" value="aa-tRNA-synth_Ic"/>
</dbReference>
<accession>A0A5P3XJQ1</accession>
<evidence type="ECO:0000256" key="4">
    <source>
        <dbReference type="ARBA" id="ARBA00022741"/>
    </source>
</evidence>
<dbReference type="PANTHER" id="PTHR11766:SF1">
    <property type="entry name" value="TYROSINE--TRNA LIGASE"/>
    <property type="match status" value="1"/>
</dbReference>
<dbReference type="NCBIfam" id="TIGR00234">
    <property type="entry name" value="tyrS"/>
    <property type="match status" value="1"/>
</dbReference>
<evidence type="ECO:0000256" key="2">
    <source>
        <dbReference type="ARBA" id="ARBA00022490"/>
    </source>
</evidence>
<sequence>MKSIDEQIRIISKGVDEIIGIEDLKNKLEKSQKENKPMVVKLGLDPSAPDIHLGHTVVLRKMKQLQDLGHKVIIIIGDFTGKIGDPTGKSKARKALSTEQVLENAKTYEEQILKVLDKEKTEIVFNSKWLSKLSFEEAISLAATTTVARMLEREDFKKRYESQTPISLHEFFYPLMQGFDSVEIKADIELGGTDQRFNVLMGRSLQKEFNQEPQVTIFMPLLEGLDGKDKMSKSLGNYIGIDEQANIMYEKAMTIPDELIIKYFELVTDIHPDIVDKIKLDLEENRVNPRDIKMNLAKEIVKLYHEEEKAIEAENRFKEVFQKGQIPNDIKTVEVLKSDFDLIDELVKNKLVSSKSEVRRLITQGGVKVNNEKLDDIKNVNINDTMIVQVGKKKFIKICLK</sequence>
<feature type="short sequence motif" description="'HIGH' region" evidence="10">
    <location>
        <begin position="46"/>
        <end position="55"/>
    </location>
</feature>
<dbReference type="InterPro" id="IPR036986">
    <property type="entry name" value="S4_RNA-bd_sf"/>
</dbReference>
<dbReference type="GO" id="GO:0004831">
    <property type="term" value="F:tyrosine-tRNA ligase activity"/>
    <property type="evidence" value="ECO:0007669"/>
    <property type="project" value="UniProtKB-UniRule"/>
</dbReference>
<dbReference type="HAMAP" id="MF_02007">
    <property type="entry name" value="Tyr_tRNA_synth_type2"/>
    <property type="match status" value="1"/>
</dbReference>
<dbReference type="InterPro" id="IPR054608">
    <property type="entry name" value="SYY-like_C"/>
</dbReference>
<evidence type="ECO:0000313" key="14">
    <source>
        <dbReference type="Proteomes" id="UP000326961"/>
    </source>
</evidence>
<dbReference type="GO" id="GO:0005524">
    <property type="term" value="F:ATP binding"/>
    <property type="evidence" value="ECO:0007669"/>
    <property type="project" value="UniProtKB-UniRule"/>
</dbReference>
<evidence type="ECO:0000256" key="8">
    <source>
        <dbReference type="ARBA" id="ARBA00023146"/>
    </source>
</evidence>
<evidence type="ECO:0000256" key="6">
    <source>
        <dbReference type="ARBA" id="ARBA00022884"/>
    </source>
</evidence>
<reference evidence="13 14" key="1">
    <citation type="submission" date="2018-09" db="EMBL/GenBank/DDBJ databases">
        <title>A clostridial neurotoxin that targets Anopheles mosquitoes.</title>
        <authorList>
            <person name="Contreras E."/>
            <person name="Masuyer G."/>
            <person name="Qureshi N."/>
            <person name="Chawla S."/>
            <person name="Lim H.L."/>
            <person name="Chen J."/>
            <person name="Stenmark P."/>
            <person name="Gill S."/>
        </authorList>
    </citation>
    <scope>NUCLEOTIDE SEQUENCE [LARGE SCALE GENOMIC DNA]</scope>
    <source>
        <strain evidence="13 14">Cbm</strain>
    </source>
</reference>
<dbReference type="EMBL" id="CP032452">
    <property type="protein sequence ID" value="QEZ70533.1"/>
    <property type="molecule type" value="Genomic_DNA"/>
</dbReference>
<dbReference type="PROSITE" id="PS50889">
    <property type="entry name" value="S4"/>
    <property type="match status" value="1"/>
</dbReference>
<dbReference type="InterPro" id="IPR001412">
    <property type="entry name" value="aa-tRNA-synth_I_CS"/>
</dbReference>
<evidence type="ECO:0000256" key="7">
    <source>
        <dbReference type="ARBA" id="ARBA00022917"/>
    </source>
</evidence>
<gene>
    <name evidence="10" type="primary">tyrS</name>
    <name evidence="13" type="ORF">D4A35_17105</name>
</gene>
<comment type="subcellular location">
    <subcellularLocation>
        <location evidence="10">Cytoplasm</location>
    </subcellularLocation>
</comment>
<feature type="binding site" evidence="10">
    <location>
        <position position="233"/>
    </location>
    <ligand>
        <name>ATP</name>
        <dbReference type="ChEBI" id="CHEBI:30616"/>
    </ligand>
</feature>
<keyword evidence="4 10" id="KW-0547">Nucleotide-binding</keyword>
<organism evidence="13 14">
    <name type="scientific">Paraclostridium bifermentans</name>
    <name type="common">Clostridium bifermentans</name>
    <dbReference type="NCBI Taxonomy" id="1490"/>
    <lineage>
        <taxon>Bacteria</taxon>
        <taxon>Bacillati</taxon>
        <taxon>Bacillota</taxon>
        <taxon>Clostridia</taxon>
        <taxon>Peptostreptococcales</taxon>
        <taxon>Peptostreptococcaceae</taxon>
        <taxon>Paraclostridium</taxon>
    </lineage>
</organism>
<comment type="subunit">
    <text evidence="1 10">Homodimer.</text>
</comment>
<dbReference type="EC" id="6.1.1.1" evidence="10"/>
<proteinExistence type="inferred from homology"/>
<evidence type="ECO:0000256" key="5">
    <source>
        <dbReference type="ARBA" id="ARBA00022840"/>
    </source>
</evidence>
<dbReference type="FunFam" id="3.40.50.620:FF:000061">
    <property type="entry name" value="Tyrosine--tRNA ligase"/>
    <property type="match status" value="1"/>
</dbReference>
<dbReference type="CDD" id="cd00805">
    <property type="entry name" value="TyrRS_core"/>
    <property type="match status" value="1"/>
</dbReference>
<dbReference type="InterPro" id="IPR024108">
    <property type="entry name" value="Tyr-tRNA-ligase_bac_2"/>
</dbReference>
<dbReference type="SUPFAM" id="SSF52374">
    <property type="entry name" value="Nucleotidylyl transferase"/>
    <property type="match status" value="1"/>
</dbReference>
<dbReference type="Pfam" id="PF22421">
    <property type="entry name" value="SYY_C-terminal"/>
    <property type="match status" value="1"/>
</dbReference>
<comment type="similarity">
    <text evidence="10">Belongs to the class-I aminoacyl-tRNA synthetase family. TyrS type 2 subfamily.</text>
</comment>
<evidence type="ECO:0000256" key="1">
    <source>
        <dbReference type="ARBA" id="ARBA00011738"/>
    </source>
</evidence>
<comment type="catalytic activity">
    <reaction evidence="9 10">
        <text>tRNA(Tyr) + L-tyrosine + ATP = L-tyrosyl-tRNA(Tyr) + AMP + diphosphate + H(+)</text>
        <dbReference type="Rhea" id="RHEA:10220"/>
        <dbReference type="Rhea" id="RHEA-COMP:9706"/>
        <dbReference type="Rhea" id="RHEA-COMP:9707"/>
        <dbReference type="ChEBI" id="CHEBI:15378"/>
        <dbReference type="ChEBI" id="CHEBI:30616"/>
        <dbReference type="ChEBI" id="CHEBI:33019"/>
        <dbReference type="ChEBI" id="CHEBI:58315"/>
        <dbReference type="ChEBI" id="CHEBI:78442"/>
        <dbReference type="ChEBI" id="CHEBI:78536"/>
        <dbReference type="ChEBI" id="CHEBI:456215"/>
        <dbReference type="EC" id="6.1.1.1"/>
    </reaction>
</comment>
<comment type="function">
    <text evidence="10">Catalyzes the attachment of tyrosine to tRNA(Tyr) in a two-step reaction: tyrosine is first activated by ATP to form Tyr-AMP and then transferred to the acceptor end of tRNA(Tyr).</text>
</comment>
<evidence type="ECO:0000313" key="13">
    <source>
        <dbReference type="EMBL" id="QEZ70533.1"/>
    </source>
</evidence>
<evidence type="ECO:0000259" key="12">
    <source>
        <dbReference type="SMART" id="SM00363"/>
    </source>
</evidence>
<dbReference type="SMART" id="SM00363">
    <property type="entry name" value="S4"/>
    <property type="match status" value="1"/>
</dbReference>
<dbReference type="FunFam" id="1.10.240.10:FF:000006">
    <property type="entry name" value="Tyrosine--tRNA ligase"/>
    <property type="match status" value="1"/>
</dbReference>
<evidence type="ECO:0000256" key="10">
    <source>
        <dbReference type="HAMAP-Rule" id="MF_02007"/>
    </source>
</evidence>
<protein>
    <recommendedName>
        <fullName evidence="10">Tyrosine--tRNA ligase</fullName>
        <ecNumber evidence="10">6.1.1.1</ecNumber>
    </recommendedName>
    <alternativeName>
        <fullName evidence="10">Tyrosyl-tRNA synthetase</fullName>
        <shortName evidence="10">TyrRS</shortName>
    </alternativeName>
</protein>
<feature type="domain" description="RNA-binding S4" evidence="12">
    <location>
        <begin position="341"/>
        <end position="397"/>
    </location>
</feature>
<evidence type="ECO:0000256" key="11">
    <source>
        <dbReference type="PROSITE-ProRule" id="PRU00182"/>
    </source>
</evidence>
<dbReference type="SUPFAM" id="SSF55174">
    <property type="entry name" value="Alpha-L RNA-binding motif"/>
    <property type="match status" value="1"/>
</dbReference>
<dbReference type="PANTHER" id="PTHR11766">
    <property type="entry name" value="TYROSYL-TRNA SYNTHETASE"/>
    <property type="match status" value="1"/>
</dbReference>
<dbReference type="CDD" id="cd00165">
    <property type="entry name" value="S4"/>
    <property type="match status" value="1"/>
</dbReference>
<keyword evidence="3 10" id="KW-0436">Ligase</keyword>
<evidence type="ECO:0000256" key="9">
    <source>
        <dbReference type="ARBA" id="ARBA00048248"/>
    </source>
</evidence>
<keyword evidence="8 10" id="KW-0030">Aminoacyl-tRNA synthetase</keyword>
<dbReference type="Proteomes" id="UP000326961">
    <property type="component" value="Chromosome"/>
</dbReference>